<dbReference type="InterPro" id="IPR007016">
    <property type="entry name" value="O-antigen_ligase-rel_domated"/>
</dbReference>
<evidence type="ECO:0000256" key="5">
    <source>
        <dbReference type="SAM" id="Phobius"/>
    </source>
</evidence>
<dbReference type="PANTHER" id="PTHR37422">
    <property type="entry name" value="TEICHURONIC ACID BIOSYNTHESIS PROTEIN TUAE"/>
    <property type="match status" value="1"/>
</dbReference>
<feature type="transmembrane region" description="Helical" evidence="5">
    <location>
        <begin position="183"/>
        <end position="204"/>
    </location>
</feature>
<evidence type="ECO:0000313" key="7">
    <source>
        <dbReference type="EMBL" id="MDP4299063.1"/>
    </source>
</evidence>
<feature type="transmembrane region" description="Helical" evidence="5">
    <location>
        <begin position="359"/>
        <end position="381"/>
    </location>
</feature>
<name>A0ABT9FXW0_LEPDI</name>
<comment type="caution">
    <text evidence="7">The sequence shown here is derived from an EMBL/GenBank/DDBJ whole genome shotgun (WGS) entry which is preliminary data.</text>
</comment>
<reference evidence="7 8" key="1">
    <citation type="submission" date="2023-08" db="EMBL/GenBank/DDBJ databases">
        <authorList>
            <person name="Roldan D.M."/>
            <person name="Menes R.J."/>
        </authorList>
    </citation>
    <scope>NUCLEOTIDE SEQUENCE [LARGE SCALE GENOMIC DNA]</scope>
    <source>
        <strain evidence="7 8">CCM 2812</strain>
    </source>
</reference>
<gene>
    <name evidence="7" type="ORF">Q8X39_00310</name>
</gene>
<keyword evidence="2 5" id="KW-0812">Transmembrane</keyword>
<evidence type="ECO:0000259" key="6">
    <source>
        <dbReference type="Pfam" id="PF04932"/>
    </source>
</evidence>
<dbReference type="Proteomes" id="UP001235760">
    <property type="component" value="Unassembled WGS sequence"/>
</dbReference>
<evidence type="ECO:0000256" key="4">
    <source>
        <dbReference type="ARBA" id="ARBA00023136"/>
    </source>
</evidence>
<keyword evidence="8" id="KW-1185">Reference proteome</keyword>
<feature type="domain" description="O-antigen ligase-related" evidence="6">
    <location>
        <begin position="210"/>
        <end position="368"/>
    </location>
</feature>
<dbReference type="GO" id="GO:0016874">
    <property type="term" value="F:ligase activity"/>
    <property type="evidence" value="ECO:0007669"/>
    <property type="project" value="UniProtKB-KW"/>
</dbReference>
<evidence type="ECO:0000313" key="8">
    <source>
        <dbReference type="Proteomes" id="UP001235760"/>
    </source>
</evidence>
<feature type="transmembrane region" description="Helical" evidence="5">
    <location>
        <begin position="388"/>
        <end position="404"/>
    </location>
</feature>
<comment type="subcellular location">
    <subcellularLocation>
        <location evidence="1">Membrane</location>
        <topology evidence="1">Multi-pass membrane protein</topology>
    </subcellularLocation>
</comment>
<organism evidence="7 8">
    <name type="scientific">Leptothrix discophora</name>
    <dbReference type="NCBI Taxonomy" id="89"/>
    <lineage>
        <taxon>Bacteria</taxon>
        <taxon>Pseudomonadati</taxon>
        <taxon>Pseudomonadota</taxon>
        <taxon>Betaproteobacteria</taxon>
        <taxon>Burkholderiales</taxon>
        <taxon>Sphaerotilaceae</taxon>
        <taxon>Leptothrix</taxon>
    </lineage>
</organism>
<keyword evidence="3 5" id="KW-1133">Transmembrane helix</keyword>
<proteinExistence type="predicted"/>
<feature type="transmembrane region" description="Helical" evidence="5">
    <location>
        <begin position="140"/>
        <end position="162"/>
    </location>
</feature>
<feature type="transmembrane region" description="Helical" evidence="5">
    <location>
        <begin position="90"/>
        <end position="110"/>
    </location>
</feature>
<dbReference type="Pfam" id="PF04932">
    <property type="entry name" value="Wzy_C"/>
    <property type="match status" value="1"/>
</dbReference>
<protein>
    <submittedName>
        <fullName evidence="7">O-antigen ligase family protein</fullName>
    </submittedName>
</protein>
<evidence type="ECO:0000256" key="3">
    <source>
        <dbReference type="ARBA" id="ARBA00022989"/>
    </source>
</evidence>
<feature type="transmembrane region" description="Helical" evidence="5">
    <location>
        <begin position="416"/>
        <end position="435"/>
    </location>
</feature>
<feature type="transmembrane region" description="Helical" evidence="5">
    <location>
        <begin position="117"/>
        <end position="134"/>
    </location>
</feature>
<evidence type="ECO:0000256" key="1">
    <source>
        <dbReference type="ARBA" id="ARBA00004141"/>
    </source>
</evidence>
<feature type="transmembrane region" description="Helical" evidence="5">
    <location>
        <begin position="61"/>
        <end position="78"/>
    </location>
</feature>
<sequence>MLIFGSQILVIVIALIAVAFALVAFIATGTVLSKMMWILVIASASPLFDLFGSEDGLSKQILWASLFSICVVYIFFGAKRQSVKLGLVELPFWLGLLCLYAVLTIAWSPIPVTSIKRFIQFLGIIIVGIAIIRYESSTPLHVRLLIPCALLMVIGLIVGYLTQKIWPLGGVALTGLASHKNQWGLFLLVTSTLAVSAVLCRKMVKVSVLVLAVSIYSILLTKSATALVGLLVLLSIVCVLYLGRGLGSSADKTLIALFLFFLLVALPLSVYVVRMGVLPIDAAIETFFSSTGRDSSLTGRDNLWRLMRIEIAKHAFFGVGYGGFWTGISEGPSNAVTNQIFWGVPVQAHNGYLDFVNELGVVGMSLFVALIAWYLRVVWLLSRRCDKSIWLFPALYLVIFLVTNTTETTLLRPTHFLWIVFVICCVYLKVGLLRLREVAS</sequence>
<accession>A0ABT9FXW0</accession>
<evidence type="ECO:0000256" key="2">
    <source>
        <dbReference type="ARBA" id="ARBA00022692"/>
    </source>
</evidence>
<feature type="transmembrane region" description="Helical" evidence="5">
    <location>
        <begin position="224"/>
        <end position="242"/>
    </location>
</feature>
<dbReference type="EMBL" id="JAUZEE010000001">
    <property type="protein sequence ID" value="MDP4299063.1"/>
    <property type="molecule type" value="Genomic_DNA"/>
</dbReference>
<dbReference type="PANTHER" id="PTHR37422:SF13">
    <property type="entry name" value="LIPOPOLYSACCHARIDE BIOSYNTHESIS PROTEIN PA4999-RELATED"/>
    <property type="match status" value="1"/>
</dbReference>
<feature type="transmembrane region" description="Helical" evidence="5">
    <location>
        <begin position="7"/>
        <end position="29"/>
    </location>
</feature>
<keyword evidence="7" id="KW-0436">Ligase</keyword>
<keyword evidence="4 5" id="KW-0472">Membrane</keyword>
<feature type="transmembrane region" description="Helical" evidence="5">
    <location>
        <begin position="254"/>
        <end position="273"/>
    </location>
</feature>
<dbReference type="InterPro" id="IPR051533">
    <property type="entry name" value="WaaL-like"/>
</dbReference>